<dbReference type="InterPro" id="IPR050983">
    <property type="entry name" value="GST_Omega/HSP26"/>
</dbReference>
<dbReference type="GO" id="GO:0016740">
    <property type="term" value="F:transferase activity"/>
    <property type="evidence" value="ECO:0007669"/>
    <property type="project" value="UniProtKB-KW"/>
</dbReference>
<dbReference type="EMBL" id="CP002026">
    <property type="protein sequence ID" value="ADH89740.1"/>
    <property type="molecule type" value="Genomic_DNA"/>
</dbReference>
<evidence type="ECO:0000313" key="2">
    <source>
        <dbReference type="EMBL" id="ADH89740.1"/>
    </source>
</evidence>
<organism evidence="2 3">
    <name type="scientific">Ancylobacter novellus (strain ATCC 8093 / DSM 506 / JCM 20403 / CCM 1077 / IAM 12100 / NBRC 12443 / NCIMB 10456)</name>
    <name type="common">Starkeya novella</name>
    <dbReference type="NCBI Taxonomy" id="639283"/>
    <lineage>
        <taxon>Bacteria</taxon>
        <taxon>Pseudomonadati</taxon>
        <taxon>Pseudomonadota</taxon>
        <taxon>Alphaproteobacteria</taxon>
        <taxon>Hyphomicrobiales</taxon>
        <taxon>Xanthobacteraceae</taxon>
        <taxon>Ancylobacter</taxon>
    </lineage>
</organism>
<dbReference type="InterPro" id="IPR004045">
    <property type="entry name" value="Glutathione_S-Trfase_N"/>
</dbReference>
<reference evidence="2 3" key="1">
    <citation type="journal article" date="2012" name="Stand. Genomic Sci.">
        <title>Complete genome sequence of the facultatively chemolithoautotrophic and methylotrophic alpha Proteobacterium Starkeya novella type strain (ATCC 8093(T)).</title>
        <authorList>
            <person name="Kappler U."/>
            <person name="Davenport K."/>
            <person name="Beatson S."/>
            <person name="Lucas S."/>
            <person name="Lapidus A."/>
            <person name="Copeland A."/>
            <person name="Berry K.W."/>
            <person name="Glavina Del Rio T."/>
            <person name="Hammon N."/>
            <person name="Dalin E."/>
            <person name="Tice H."/>
            <person name="Pitluck S."/>
            <person name="Richardson P."/>
            <person name="Bruce D."/>
            <person name="Goodwin L.A."/>
            <person name="Han C."/>
            <person name="Tapia R."/>
            <person name="Detter J.C."/>
            <person name="Chang Y.J."/>
            <person name="Jeffries C.D."/>
            <person name="Land M."/>
            <person name="Hauser L."/>
            <person name="Kyrpides N.C."/>
            <person name="Goker M."/>
            <person name="Ivanova N."/>
            <person name="Klenk H.P."/>
            <person name="Woyke T."/>
        </authorList>
    </citation>
    <scope>NUCLEOTIDE SEQUENCE [LARGE SCALE GENOMIC DNA]</scope>
    <source>
        <strain evidence="3">ATCC 8093 / DSM 506 / JCM 20403 / CCM 1077 / IAM 12100 / NBRC 12443 / NCIMB 10456</strain>
    </source>
</reference>
<feature type="domain" description="GST N-terminal" evidence="1">
    <location>
        <begin position="1"/>
        <end position="78"/>
    </location>
</feature>
<dbReference type="Gene3D" id="1.20.1050.10">
    <property type="match status" value="1"/>
</dbReference>
<keyword evidence="3" id="KW-1185">Reference proteome</keyword>
<proteinExistence type="predicted"/>
<evidence type="ECO:0000313" key="3">
    <source>
        <dbReference type="Proteomes" id="UP000006633"/>
    </source>
</evidence>
<dbReference type="HOGENOM" id="CLU_011226_12_2_5"/>
<dbReference type="KEGG" id="sno:Snov_2445"/>
<dbReference type="eggNOG" id="COG0625">
    <property type="taxonomic scope" value="Bacteria"/>
</dbReference>
<dbReference type="InterPro" id="IPR036282">
    <property type="entry name" value="Glutathione-S-Trfase_C_sf"/>
</dbReference>
<dbReference type="PROSITE" id="PS50404">
    <property type="entry name" value="GST_NTER"/>
    <property type="match status" value="1"/>
</dbReference>
<dbReference type="PANTHER" id="PTHR43968">
    <property type="match status" value="1"/>
</dbReference>
<name>D7A3I1_ANCN5</name>
<protein>
    <submittedName>
        <fullName evidence="2">Glutathione S-transferase domain protein</fullName>
    </submittedName>
</protein>
<dbReference type="Pfam" id="PF13409">
    <property type="entry name" value="GST_N_2"/>
    <property type="match status" value="1"/>
</dbReference>
<gene>
    <name evidence="2" type="ordered locus">Snov_2445</name>
</gene>
<sequence>MKLRSSAPSPFGRKVKIGAVLCGIHLDVEQADTTNPADSLRQQNPLGKIPVLLRDEGGPLYDSRVILEYLDMTAGGGVIVPASGEPRFAALTMQALADGLMDAALLQVYEARFRPAEIRSDSWLDHQAGKVTRSLAVFEAAPPPRAEVTAAADVGEIALACALGYLDMRFAGNWRADHPALVAWLDAFAARVPAFEATRPKG</sequence>
<dbReference type="SUPFAM" id="SSF47616">
    <property type="entry name" value="GST C-terminal domain-like"/>
    <property type="match status" value="1"/>
</dbReference>
<dbReference type="Pfam" id="PF13410">
    <property type="entry name" value="GST_C_2"/>
    <property type="match status" value="1"/>
</dbReference>
<dbReference type="SUPFAM" id="SSF52833">
    <property type="entry name" value="Thioredoxin-like"/>
    <property type="match status" value="1"/>
</dbReference>
<dbReference type="Proteomes" id="UP000006633">
    <property type="component" value="Chromosome"/>
</dbReference>
<dbReference type="Gene3D" id="3.40.30.10">
    <property type="entry name" value="Glutaredoxin"/>
    <property type="match status" value="1"/>
</dbReference>
<dbReference type="InterPro" id="IPR036249">
    <property type="entry name" value="Thioredoxin-like_sf"/>
</dbReference>
<dbReference type="AlphaFoldDB" id="D7A3I1"/>
<dbReference type="GO" id="GO:0005737">
    <property type="term" value="C:cytoplasm"/>
    <property type="evidence" value="ECO:0007669"/>
    <property type="project" value="TreeGrafter"/>
</dbReference>
<accession>D7A3I1</accession>
<dbReference type="RefSeq" id="WP_013167244.1">
    <property type="nucleotide sequence ID" value="NC_014217.1"/>
</dbReference>
<dbReference type="OrthoDB" id="9795329at2"/>
<evidence type="ECO:0000259" key="1">
    <source>
        <dbReference type="PROSITE" id="PS50404"/>
    </source>
</evidence>
<dbReference type="CDD" id="cd03205">
    <property type="entry name" value="GST_C_6"/>
    <property type="match status" value="1"/>
</dbReference>
<dbReference type="STRING" id="639283.Snov_2445"/>
<dbReference type="PANTHER" id="PTHR43968:SF6">
    <property type="entry name" value="GLUTATHIONE S-TRANSFERASE OMEGA"/>
    <property type="match status" value="1"/>
</dbReference>